<name>D7E9W6_METEZ</name>
<protein>
    <submittedName>
        <fullName evidence="2">ATP binding protein</fullName>
    </submittedName>
</protein>
<dbReference type="NCBIfam" id="TIGR03679">
    <property type="entry name" value="arCOG00187"/>
    <property type="match status" value="1"/>
</dbReference>
<evidence type="ECO:0000313" key="3">
    <source>
        <dbReference type="Proteomes" id="UP000000391"/>
    </source>
</evidence>
<gene>
    <name evidence="2" type="ordered locus">Metev_1538</name>
</gene>
<dbReference type="STRING" id="644295.Metev_1538"/>
<dbReference type="GeneID" id="69064678"/>
<dbReference type="SUPFAM" id="SSF52402">
    <property type="entry name" value="Adenine nucleotide alpha hydrolases-like"/>
    <property type="match status" value="1"/>
</dbReference>
<evidence type="ECO:0000313" key="2">
    <source>
        <dbReference type="EMBL" id="ADI74388.1"/>
    </source>
</evidence>
<accession>D7E9W6</accession>
<dbReference type="PIRSF" id="PIRSF039123">
    <property type="entry name" value="Diphthamide_synthase"/>
    <property type="match status" value="1"/>
</dbReference>
<dbReference type="InterPro" id="IPR002761">
    <property type="entry name" value="Diphthami_syn_dom"/>
</dbReference>
<evidence type="ECO:0000259" key="1">
    <source>
        <dbReference type="Pfam" id="PF01902"/>
    </source>
</evidence>
<dbReference type="Pfam" id="PF01902">
    <property type="entry name" value="Diphthami_syn_2"/>
    <property type="match status" value="1"/>
</dbReference>
<reference evidence="2 3" key="1">
    <citation type="submission" date="2010-06" db="EMBL/GenBank/DDBJ databases">
        <title>Complete sequence chromosome of Methanohalobium evestigatum Z-7303.</title>
        <authorList>
            <consortium name="US DOE Joint Genome Institute"/>
            <person name="Lucas S."/>
            <person name="Copeland A."/>
            <person name="Lapidus A."/>
            <person name="Cheng J.-F."/>
            <person name="Bruce D."/>
            <person name="Goodwin L."/>
            <person name="Pitluck S."/>
            <person name="Saunders E."/>
            <person name="Detter J.C."/>
            <person name="Han C."/>
            <person name="Tapia R."/>
            <person name="Land M."/>
            <person name="Hauser L."/>
            <person name="Kyrpides N."/>
            <person name="Mikhailova N."/>
            <person name="Sieprawska-Lupa M."/>
            <person name="Whitman W.B."/>
            <person name="Anderson I."/>
            <person name="Woyke T."/>
        </authorList>
    </citation>
    <scope>NUCLEOTIDE SEQUENCE [LARGE SCALE GENOMIC DNA]</scope>
    <source>
        <strain evidence="3">ATCC BAA-1072 / DSM 3721 / NBRC 107634 / OCM 161 / Z-7303</strain>
    </source>
</reference>
<keyword evidence="3" id="KW-1185">Reference proteome</keyword>
<dbReference type="Proteomes" id="UP000000391">
    <property type="component" value="Chromosome"/>
</dbReference>
<dbReference type="InterPro" id="IPR030662">
    <property type="entry name" value="DPH6/MJ0570"/>
</dbReference>
<organism evidence="2 3">
    <name type="scientific">Methanohalobium evestigatum (strain ATCC BAA-1072 / DSM 3721 / NBRC 107634 / OCM 161 / Z-7303)</name>
    <dbReference type="NCBI Taxonomy" id="644295"/>
    <lineage>
        <taxon>Archaea</taxon>
        <taxon>Methanobacteriati</taxon>
        <taxon>Methanobacteriota</taxon>
        <taxon>Stenosarchaea group</taxon>
        <taxon>Methanomicrobia</taxon>
        <taxon>Methanosarcinales</taxon>
        <taxon>Methanosarcinaceae</taxon>
        <taxon>Methanohalobium</taxon>
    </lineage>
</organism>
<dbReference type="GO" id="GO:0017183">
    <property type="term" value="P:protein histidyl modification to diphthamide"/>
    <property type="evidence" value="ECO:0007669"/>
    <property type="project" value="TreeGrafter"/>
</dbReference>
<dbReference type="CDD" id="cd01994">
    <property type="entry name" value="AANH_PF0828-like"/>
    <property type="match status" value="1"/>
</dbReference>
<dbReference type="InterPro" id="IPR014729">
    <property type="entry name" value="Rossmann-like_a/b/a_fold"/>
</dbReference>
<dbReference type="AlphaFoldDB" id="D7E9W6"/>
<proteinExistence type="predicted"/>
<sequence length="233" mass="26864">MKNPKLKLGVLYSSGKDSNYATYLMQQEGHSIECLITVKSNNQDSYMFHTPNIDFSRMQSEAMDIALIEEISEGEEEVEIEDMKRAIKKAQERYLIDGVVTGALYSSYQKDRIERICNELGLEVFSPLWHIDQEAEMRKLLELGFEFIFSSVAAYGLNKDWLGKIITDKQIDKLVRLNEKVGLNVAGEGGEFESFVIDSPMYNKRIEIKDYEIVERDEYTAHLIIKDAEHVEK</sequence>
<dbReference type="KEGG" id="mev:Metev_1538"/>
<dbReference type="RefSeq" id="WP_013194953.1">
    <property type="nucleotide sequence ID" value="NC_014253.1"/>
</dbReference>
<dbReference type="PANTHER" id="PTHR12196:SF2">
    <property type="entry name" value="DIPHTHINE--AMMONIA LIGASE"/>
    <property type="match status" value="1"/>
</dbReference>
<dbReference type="NCBIfam" id="TIGR00290">
    <property type="entry name" value="MJ0570_dom"/>
    <property type="match status" value="1"/>
</dbReference>
<feature type="domain" description="Diphthamide synthase" evidence="1">
    <location>
        <begin position="7"/>
        <end position="226"/>
    </location>
</feature>
<dbReference type="InterPro" id="IPR022427">
    <property type="entry name" value="MJ0570_ATP-bd"/>
</dbReference>
<dbReference type="GO" id="GO:0017178">
    <property type="term" value="F:diphthine-ammonia ligase activity"/>
    <property type="evidence" value="ECO:0007669"/>
    <property type="project" value="TreeGrafter"/>
</dbReference>
<dbReference type="HOGENOM" id="CLU_010289_0_2_2"/>
<dbReference type="PANTHER" id="PTHR12196">
    <property type="entry name" value="DOMAIN OF UNKNOWN FUNCTION 71 DUF71 -CONTAINING PROTEIN"/>
    <property type="match status" value="1"/>
</dbReference>
<dbReference type="Gene3D" id="3.40.50.620">
    <property type="entry name" value="HUPs"/>
    <property type="match status" value="1"/>
</dbReference>
<dbReference type="Gene3D" id="3.90.1490.10">
    <property type="entry name" value="putative n-type atp pyrophosphatase, domain 2"/>
    <property type="match status" value="1"/>
</dbReference>
<dbReference type="EMBL" id="CP002069">
    <property type="protein sequence ID" value="ADI74388.1"/>
    <property type="molecule type" value="Genomic_DNA"/>
</dbReference>